<evidence type="ECO:0000313" key="4">
    <source>
        <dbReference type="Proteomes" id="UP000663829"/>
    </source>
</evidence>
<dbReference type="EMBL" id="CAJNOQ010028976">
    <property type="protein sequence ID" value="CAF1565547.1"/>
    <property type="molecule type" value="Genomic_DNA"/>
</dbReference>
<comment type="caution">
    <text evidence="2">The sequence shown here is derived from an EMBL/GenBank/DDBJ whole genome shotgun (WGS) entry which is preliminary data.</text>
</comment>
<protein>
    <submittedName>
        <fullName evidence="2">Uncharacterized protein</fullName>
    </submittedName>
</protein>
<feature type="compositionally biased region" description="Polar residues" evidence="1">
    <location>
        <begin position="151"/>
        <end position="171"/>
    </location>
</feature>
<proteinExistence type="predicted"/>
<feature type="compositionally biased region" description="Acidic residues" evidence="1">
    <location>
        <begin position="140"/>
        <end position="149"/>
    </location>
</feature>
<dbReference type="OrthoDB" id="1711136at2759"/>
<feature type="region of interest" description="Disordered" evidence="1">
    <location>
        <begin position="140"/>
        <end position="171"/>
    </location>
</feature>
<dbReference type="Proteomes" id="UP000681722">
    <property type="component" value="Unassembled WGS sequence"/>
</dbReference>
<evidence type="ECO:0000256" key="1">
    <source>
        <dbReference type="SAM" id="MobiDB-lite"/>
    </source>
</evidence>
<gene>
    <name evidence="2" type="ORF">GPM918_LOCUS40053</name>
    <name evidence="3" type="ORF">SRO942_LOCUS40974</name>
</gene>
<dbReference type="Proteomes" id="UP000663829">
    <property type="component" value="Unassembled WGS sequence"/>
</dbReference>
<name>A0A815Y457_9BILA</name>
<evidence type="ECO:0000313" key="3">
    <source>
        <dbReference type="EMBL" id="CAF4427735.1"/>
    </source>
</evidence>
<accession>A0A815Y457</accession>
<evidence type="ECO:0000313" key="2">
    <source>
        <dbReference type="EMBL" id="CAF1565547.1"/>
    </source>
</evidence>
<keyword evidence="4" id="KW-1185">Reference proteome</keyword>
<reference evidence="2" key="1">
    <citation type="submission" date="2021-02" db="EMBL/GenBank/DDBJ databases">
        <authorList>
            <person name="Nowell W R."/>
        </authorList>
    </citation>
    <scope>NUCLEOTIDE SEQUENCE</scope>
</reference>
<dbReference type="EMBL" id="CAJOBC010094764">
    <property type="protein sequence ID" value="CAF4427735.1"/>
    <property type="molecule type" value="Genomic_DNA"/>
</dbReference>
<feature type="non-terminal residue" evidence="2">
    <location>
        <position position="1"/>
    </location>
</feature>
<organism evidence="2 4">
    <name type="scientific">Didymodactylos carnosus</name>
    <dbReference type="NCBI Taxonomy" id="1234261"/>
    <lineage>
        <taxon>Eukaryota</taxon>
        <taxon>Metazoa</taxon>
        <taxon>Spiralia</taxon>
        <taxon>Gnathifera</taxon>
        <taxon>Rotifera</taxon>
        <taxon>Eurotatoria</taxon>
        <taxon>Bdelloidea</taxon>
        <taxon>Philodinida</taxon>
        <taxon>Philodinidae</taxon>
        <taxon>Didymodactylos</taxon>
    </lineage>
</organism>
<sequence length="171" mass="19185">MAPFSGKAINAQQQKSIKFPNSNENITSTDDVRQLQIPDDSTLSRLVAARLDLPISQGLLNKFKLSVVKRCYEDQLKLKLDDFSSDSDFHMACMILQKQIEIIDGKKENIIIPSEKLQDIRNKNKQAPQLKESCFNADNAEEQTEDDSEMVISTNSTSSSVMNATETTVKI</sequence>
<dbReference type="AlphaFoldDB" id="A0A815Y457"/>